<protein>
    <submittedName>
        <fullName evidence="4">Porin family protein</fullName>
    </submittedName>
</protein>
<evidence type="ECO:0000313" key="4">
    <source>
        <dbReference type="EMBL" id="MBR1140289.1"/>
    </source>
</evidence>
<feature type="domain" description="Outer membrane protein beta-barrel" evidence="3">
    <location>
        <begin position="28"/>
        <end position="264"/>
    </location>
</feature>
<dbReference type="RefSeq" id="WP_083780627.1">
    <property type="nucleotide sequence ID" value="NZ_JABFDP010000038.1"/>
</dbReference>
<dbReference type="Pfam" id="PF13505">
    <property type="entry name" value="OMP_b-brl"/>
    <property type="match status" value="1"/>
</dbReference>
<keyword evidence="1 2" id="KW-0732">Signal</keyword>
<gene>
    <name evidence="4" type="ORF">JQ619_31480</name>
</gene>
<comment type="caution">
    <text evidence="4">The sequence shown here is derived from an EMBL/GenBank/DDBJ whole genome shotgun (WGS) entry which is preliminary data.</text>
</comment>
<accession>A0ABS5GGZ6</accession>
<sequence>MRSVKSLIAAGAASLFSTLAFAADMPIAPPPVYAPPPAADFGGWYLRGDIGFSNQKVKDVHYTRESAYTPMTSFNQTSAFDTAGIYGVGVGYRFNSWFRADITGQYRGNSNFKGTDRFNATANGVPYSGIDNYSASKSEWLVLANAYVDLGTWWCITPFVGAGVGGARVTIANFTDTGINSFTNAPSLASAPTSSKWNFAWAAHAGLAYNVNPNLVLELAYSYVDMGEGRTGVLTTYDGQTTGNIFKFKDITSHDLKLGLRWNFDNPPPPPPPMMPLIRKG</sequence>
<reference evidence="5" key="1">
    <citation type="journal article" date="2021" name="ISME J.">
        <title>Evolutionary origin and ecological implication of a unique nif island in free-living Bradyrhizobium lineages.</title>
        <authorList>
            <person name="Tao J."/>
        </authorList>
    </citation>
    <scope>NUCLEOTIDE SEQUENCE [LARGE SCALE GENOMIC DNA]</scope>
    <source>
        <strain evidence="5">SZCCT0094</strain>
    </source>
</reference>
<feature type="chain" id="PRO_5046621909" evidence="2">
    <location>
        <begin position="23"/>
        <end position="281"/>
    </location>
</feature>
<dbReference type="Proteomes" id="UP001314635">
    <property type="component" value="Unassembled WGS sequence"/>
</dbReference>
<feature type="signal peptide" evidence="2">
    <location>
        <begin position="1"/>
        <end position="22"/>
    </location>
</feature>
<dbReference type="EMBL" id="JAFCLK010000039">
    <property type="protein sequence ID" value="MBR1140289.1"/>
    <property type="molecule type" value="Genomic_DNA"/>
</dbReference>
<name>A0ABS5GGZ6_9BRAD</name>
<evidence type="ECO:0000256" key="1">
    <source>
        <dbReference type="ARBA" id="ARBA00022729"/>
    </source>
</evidence>
<dbReference type="InterPro" id="IPR011250">
    <property type="entry name" value="OMP/PagP_B-barrel"/>
</dbReference>
<evidence type="ECO:0000256" key="2">
    <source>
        <dbReference type="SAM" id="SignalP"/>
    </source>
</evidence>
<dbReference type="InterPro" id="IPR027385">
    <property type="entry name" value="Beta-barrel_OMP"/>
</dbReference>
<organism evidence="4 5">
    <name type="scientific">Bradyrhizobium denitrificans</name>
    <dbReference type="NCBI Taxonomy" id="2734912"/>
    <lineage>
        <taxon>Bacteria</taxon>
        <taxon>Pseudomonadati</taxon>
        <taxon>Pseudomonadota</taxon>
        <taxon>Alphaproteobacteria</taxon>
        <taxon>Hyphomicrobiales</taxon>
        <taxon>Nitrobacteraceae</taxon>
        <taxon>Bradyrhizobium</taxon>
    </lineage>
</organism>
<keyword evidence="5" id="KW-1185">Reference proteome</keyword>
<dbReference type="SUPFAM" id="SSF56925">
    <property type="entry name" value="OMPA-like"/>
    <property type="match status" value="1"/>
</dbReference>
<evidence type="ECO:0000259" key="3">
    <source>
        <dbReference type="Pfam" id="PF13505"/>
    </source>
</evidence>
<dbReference type="Gene3D" id="2.40.160.20">
    <property type="match status" value="1"/>
</dbReference>
<proteinExistence type="predicted"/>
<evidence type="ECO:0000313" key="5">
    <source>
        <dbReference type="Proteomes" id="UP001314635"/>
    </source>
</evidence>